<dbReference type="Pfam" id="PF05045">
    <property type="entry name" value="RgpF"/>
    <property type="match status" value="1"/>
</dbReference>
<evidence type="ECO:0000313" key="3">
    <source>
        <dbReference type="EMBL" id="PWC30741.1"/>
    </source>
</evidence>
<organism evidence="3 4">
    <name type="scientific">Teichococcus aestuarii</name>
    <dbReference type="NCBI Taxonomy" id="568898"/>
    <lineage>
        <taxon>Bacteria</taxon>
        <taxon>Pseudomonadati</taxon>
        <taxon>Pseudomonadota</taxon>
        <taxon>Alphaproteobacteria</taxon>
        <taxon>Acetobacterales</taxon>
        <taxon>Roseomonadaceae</taxon>
        <taxon>Roseomonas</taxon>
    </lineage>
</organism>
<gene>
    <name evidence="3" type="ORF">CR165_02235</name>
</gene>
<dbReference type="GO" id="GO:0016757">
    <property type="term" value="F:glycosyltransferase activity"/>
    <property type="evidence" value="ECO:0007669"/>
    <property type="project" value="UniProtKB-KW"/>
</dbReference>
<dbReference type="InterPro" id="IPR007739">
    <property type="entry name" value="RgpF"/>
</dbReference>
<dbReference type="SUPFAM" id="SSF53756">
    <property type="entry name" value="UDP-Glycosyltransferase/glycogen phosphorylase"/>
    <property type="match status" value="1"/>
</dbReference>
<keyword evidence="4" id="KW-1185">Reference proteome</keyword>
<evidence type="ECO:0000313" key="4">
    <source>
        <dbReference type="Proteomes" id="UP000245048"/>
    </source>
</evidence>
<dbReference type="OrthoDB" id="7215643at2"/>
<dbReference type="CDD" id="cd03801">
    <property type="entry name" value="GT4_PimA-like"/>
    <property type="match status" value="1"/>
</dbReference>
<dbReference type="EMBL" id="PDOA01000001">
    <property type="protein sequence ID" value="PWC30741.1"/>
    <property type="molecule type" value="Genomic_DNA"/>
</dbReference>
<keyword evidence="1" id="KW-0328">Glycosyltransferase</keyword>
<accession>A0A2U1V9Y2</accession>
<proteinExistence type="predicted"/>
<evidence type="ECO:0000256" key="2">
    <source>
        <dbReference type="ARBA" id="ARBA00022679"/>
    </source>
</evidence>
<sequence length="934" mass="101909">MSAALDPAASPSSAEDAALLRESGVLDELFYRAEADLPEMADAAGHYLSTGWRLGLEPGPGFSSDFLRPYYSASGYDGPPGLVWAELSLMTPSPLPRNPAEAQVLADRIRAGAVFDEAAYGRQLPAGLDPVTHYVLIGELLGWQPGDSFDPVFYLESNPDLAAAGVHPLLHYIEHGQREGRPARPVVNRLSFPPLPDDGRPVMLFISHDGSRTGAPVLGWNLIRRLSRDYRIVCLMMHGGELEADFARMASVVIGPLVWEEWKAAEMQRIAERLVALYQPLYAVANSIETHLMVPPLTRLGVPVVALVHEFATYTRPLRRMRDIYDHAEHVVFPAQVVARSSFEAFPELRERRGVHIMPQGRSDPTMPAGEAEPLSERQRAILRPPGMEDAFLVLGAGFVHIRKGVDLFIAAAATARRLRPDLKLRFVWIGHGYDPEKDNTYSSYLAEQIAQSDLGDSFAFMDAVSDLEPVYAATDAFFMCSRLDPQPNVGIDAVTRGIPTVCFAGACGTAEILASDPDIAWMVVPHLDAHAAAQALCRLAEDPALRAASREQVARVGARAYDMDAYVRQIDAWGRAAADPARRARTDRLIDSGLVDPDMAFAPGTAPEEPGAAERLAVRQWALWSGIREASPTPLLRRPFAGFQPQVYARAHGLDGPQAEAEPVTHWLEQGRPAGPWLREVFSPASPPPAPGAAPRMALQAHFHYPDMAPELASRLAANRTACDLLLSTDSEGKAATLRHAFRHHHGAVTVRLVPNRGRDIGPFLTGFAREIAEGGYDVVGHVHGKKSISVDTTLGRVWCDFLWENLVGGEHAMLDLAAAAFAARPALGLLMAEDPHIVGWDGNRVVAEALASRMGLPQPLDEAFDFPLGTMFWARPAALRPLLALDLGWEDYPEEPLPYDGTMLHALERLMPFVARHAGFTVGGLRAPGTSW</sequence>
<keyword evidence="2" id="KW-0808">Transferase</keyword>
<dbReference type="PANTHER" id="PTHR12526">
    <property type="entry name" value="GLYCOSYLTRANSFERASE"/>
    <property type="match status" value="1"/>
</dbReference>
<dbReference type="RefSeq" id="WP_109515312.1">
    <property type="nucleotide sequence ID" value="NZ_PDOA01000001.1"/>
</dbReference>
<dbReference type="Proteomes" id="UP000245048">
    <property type="component" value="Unassembled WGS sequence"/>
</dbReference>
<comment type="caution">
    <text evidence="3">The sequence shown here is derived from an EMBL/GenBank/DDBJ whole genome shotgun (WGS) entry which is preliminary data.</text>
</comment>
<name>A0A2U1V9Y2_9PROT</name>
<reference evidence="4" key="1">
    <citation type="submission" date="2017-10" db="EMBL/GenBank/DDBJ databases">
        <authorList>
            <person name="Toshchakov S.V."/>
            <person name="Goeva M.A."/>
        </authorList>
    </citation>
    <scope>NUCLEOTIDE SEQUENCE [LARGE SCALE GENOMIC DNA]</scope>
    <source>
        <strain evidence="4">JR1/69-1-13</strain>
    </source>
</reference>
<protein>
    <submittedName>
        <fullName evidence="3">Uncharacterized protein</fullName>
    </submittedName>
</protein>
<dbReference type="PANTHER" id="PTHR12526:SF629">
    <property type="entry name" value="TEICHURONIC ACID BIOSYNTHESIS GLYCOSYLTRANSFERASE TUAH-RELATED"/>
    <property type="match status" value="1"/>
</dbReference>
<evidence type="ECO:0000256" key="1">
    <source>
        <dbReference type="ARBA" id="ARBA00022676"/>
    </source>
</evidence>
<dbReference type="Pfam" id="PF13692">
    <property type="entry name" value="Glyco_trans_1_4"/>
    <property type="match status" value="1"/>
</dbReference>
<dbReference type="Gene3D" id="3.40.50.2000">
    <property type="entry name" value="Glycogen Phosphorylase B"/>
    <property type="match status" value="1"/>
</dbReference>
<dbReference type="AlphaFoldDB" id="A0A2U1V9Y2"/>